<name>A0AAN6GHU1_9BASI</name>
<evidence type="ECO:0000259" key="1">
    <source>
        <dbReference type="Pfam" id="PF06858"/>
    </source>
</evidence>
<keyword evidence="3" id="KW-1185">Reference proteome</keyword>
<gene>
    <name evidence="2" type="primary">NOG1_6</name>
    <name evidence="2" type="ORF">OC846_006953</name>
</gene>
<dbReference type="InterPro" id="IPR010674">
    <property type="entry name" value="NOG1_Rossman_fold_dom"/>
</dbReference>
<proteinExistence type="predicted"/>
<dbReference type="Proteomes" id="UP001176517">
    <property type="component" value="Unassembled WGS sequence"/>
</dbReference>
<organism evidence="2 3">
    <name type="scientific">Tilletia horrida</name>
    <dbReference type="NCBI Taxonomy" id="155126"/>
    <lineage>
        <taxon>Eukaryota</taxon>
        <taxon>Fungi</taxon>
        <taxon>Dikarya</taxon>
        <taxon>Basidiomycota</taxon>
        <taxon>Ustilaginomycotina</taxon>
        <taxon>Exobasidiomycetes</taxon>
        <taxon>Tilletiales</taxon>
        <taxon>Tilletiaceae</taxon>
        <taxon>Tilletia</taxon>
    </lineage>
</organism>
<dbReference type="PANTHER" id="PTHR45759">
    <property type="entry name" value="NUCLEOLAR GTP-BINDING PROTEIN 1"/>
    <property type="match status" value="1"/>
</dbReference>
<dbReference type="AlphaFoldDB" id="A0AAN6GHU1"/>
<comment type="caution">
    <text evidence="2">The sequence shown here is derived from an EMBL/GenBank/DDBJ whole genome shotgun (WGS) entry which is preliminary data.</text>
</comment>
<dbReference type="InterPro" id="IPR027417">
    <property type="entry name" value="P-loop_NTPase"/>
</dbReference>
<evidence type="ECO:0000313" key="3">
    <source>
        <dbReference type="Proteomes" id="UP001176517"/>
    </source>
</evidence>
<dbReference type="EMBL" id="JAPDMZ010000771">
    <property type="protein sequence ID" value="KAK0541756.1"/>
    <property type="molecule type" value="Genomic_DNA"/>
</dbReference>
<sequence length="142" mass="15873">MVILIERQKDLLAYLEQLTCDDVNVRPLTFTIKSLSVGQIDHKYLRWQVVGAPGIFDHTLEETINIQMRSVTALARIRAVVLYFMDLSGHCGYSIKAQVQLFNSIAFEHGHAVADSHTIQASITGVNTKNKNVDALSIMTDD</sequence>
<evidence type="ECO:0000313" key="2">
    <source>
        <dbReference type="EMBL" id="KAK0541756.1"/>
    </source>
</evidence>
<dbReference type="Gene3D" id="3.40.50.300">
    <property type="entry name" value="P-loop containing nucleotide triphosphate hydrolases"/>
    <property type="match status" value="1"/>
</dbReference>
<protein>
    <submittedName>
        <fullName evidence="2">Nucleolar GTP-binding protein 1</fullName>
    </submittedName>
</protein>
<feature type="domain" description="Nucleolar GTP-binding protein 1 Rossman-fold" evidence="1">
    <location>
        <begin position="66"/>
        <end position="105"/>
    </location>
</feature>
<dbReference type="GO" id="GO:0005525">
    <property type="term" value="F:GTP binding"/>
    <property type="evidence" value="ECO:0007669"/>
    <property type="project" value="InterPro"/>
</dbReference>
<dbReference type="Pfam" id="PF06858">
    <property type="entry name" value="NOG1"/>
    <property type="match status" value="1"/>
</dbReference>
<reference evidence="2" key="1">
    <citation type="journal article" date="2023" name="PhytoFront">
        <title>Draft Genome Resources of Seven Strains of Tilletia horrida, Causal Agent of Kernel Smut of Rice.</title>
        <authorList>
            <person name="Khanal S."/>
            <person name="Antony Babu S."/>
            <person name="Zhou X.G."/>
        </authorList>
    </citation>
    <scope>NUCLEOTIDE SEQUENCE</scope>
    <source>
        <strain evidence="2">TX6</strain>
    </source>
</reference>
<accession>A0AAN6GHU1</accession>